<dbReference type="SMART" id="SM00448">
    <property type="entry name" value="REC"/>
    <property type="match status" value="1"/>
</dbReference>
<dbReference type="Pfam" id="PF13188">
    <property type="entry name" value="PAS_8"/>
    <property type="match status" value="1"/>
</dbReference>
<dbReference type="CDD" id="cd00130">
    <property type="entry name" value="PAS"/>
    <property type="match status" value="1"/>
</dbReference>
<dbReference type="Gene3D" id="3.40.50.2300">
    <property type="match status" value="1"/>
</dbReference>
<proteinExistence type="predicted"/>
<dbReference type="EC" id="2.7.13.3" evidence="2"/>
<keyword evidence="4" id="KW-0808">Transferase</keyword>
<evidence type="ECO:0000256" key="9">
    <source>
        <dbReference type="PROSITE-ProRule" id="PRU00169"/>
    </source>
</evidence>
<feature type="transmembrane region" description="Helical" evidence="10">
    <location>
        <begin position="24"/>
        <end position="44"/>
    </location>
</feature>
<dbReference type="PROSITE" id="PS50112">
    <property type="entry name" value="PAS"/>
    <property type="match status" value="1"/>
</dbReference>
<dbReference type="PROSITE" id="PS50109">
    <property type="entry name" value="HIS_KIN"/>
    <property type="match status" value="1"/>
</dbReference>
<dbReference type="InterPro" id="IPR005467">
    <property type="entry name" value="His_kinase_dom"/>
</dbReference>
<comment type="caution">
    <text evidence="14">The sequence shown here is derived from an EMBL/GenBank/DDBJ whole genome shotgun (WGS) entry which is preliminary data.</text>
</comment>
<keyword evidence="10" id="KW-0472">Membrane</keyword>
<dbReference type="InterPro" id="IPR000014">
    <property type="entry name" value="PAS"/>
</dbReference>
<dbReference type="InterPro" id="IPR036890">
    <property type="entry name" value="HATPase_C_sf"/>
</dbReference>
<evidence type="ECO:0000256" key="5">
    <source>
        <dbReference type="ARBA" id="ARBA00022741"/>
    </source>
</evidence>
<dbReference type="InterPro" id="IPR003661">
    <property type="entry name" value="HisK_dim/P_dom"/>
</dbReference>
<dbReference type="GO" id="GO:0005524">
    <property type="term" value="F:ATP binding"/>
    <property type="evidence" value="ECO:0007669"/>
    <property type="project" value="UniProtKB-KW"/>
</dbReference>
<accession>A0A2W4CJF5</accession>
<dbReference type="RefSeq" id="WP_111161323.1">
    <property type="nucleotide sequence ID" value="NZ_PCDP01000036.1"/>
</dbReference>
<evidence type="ECO:0000256" key="6">
    <source>
        <dbReference type="ARBA" id="ARBA00022777"/>
    </source>
</evidence>
<keyword evidence="6 14" id="KW-0418">Kinase</keyword>
<keyword evidence="5" id="KW-0547">Nucleotide-binding</keyword>
<dbReference type="Pfam" id="PF02518">
    <property type="entry name" value="HATPase_c"/>
    <property type="match status" value="1"/>
</dbReference>
<evidence type="ECO:0000313" key="15">
    <source>
        <dbReference type="Proteomes" id="UP000248925"/>
    </source>
</evidence>
<gene>
    <name evidence="14" type="ORF">CPY51_16605</name>
</gene>
<dbReference type="SMART" id="SM00388">
    <property type="entry name" value="HisKA"/>
    <property type="match status" value="1"/>
</dbReference>
<evidence type="ECO:0000256" key="1">
    <source>
        <dbReference type="ARBA" id="ARBA00000085"/>
    </source>
</evidence>
<comment type="catalytic activity">
    <reaction evidence="1">
        <text>ATP + protein L-histidine = ADP + protein N-phospho-L-histidine.</text>
        <dbReference type="EC" id="2.7.13.3"/>
    </reaction>
</comment>
<dbReference type="Proteomes" id="UP000248925">
    <property type="component" value="Unassembled WGS sequence"/>
</dbReference>
<keyword evidence="10" id="KW-1133">Transmembrane helix</keyword>
<dbReference type="PROSITE" id="PS50110">
    <property type="entry name" value="RESPONSE_REGULATORY"/>
    <property type="match status" value="1"/>
</dbReference>
<dbReference type="InterPro" id="IPR036097">
    <property type="entry name" value="HisK_dim/P_sf"/>
</dbReference>
<feature type="domain" description="Response regulatory" evidence="12">
    <location>
        <begin position="750"/>
        <end position="866"/>
    </location>
</feature>
<feature type="transmembrane region" description="Helical" evidence="10">
    <location>
        <begin position="56"/>
        <end position="76"/>
    </location>
</feature>
<dbReference type="PRINTS" id="PR00344">
    <property type="entry name" value="BCTRLSENSOR"/>
</dbReference>
<evidence type="ECO:0000313" key="14">
    <source>
        <dbReference type="EMBL" id="PZM13127.1"/>
    </source>
</evidence>
<evidence type="ECO:0000259" key="11">
    <source>
        <dbReference type="PROSITE" id="PS50109"/>
    </source>
</evidence>
<name>A0A2W4CJF5_9HYPH</name>
<dbReference type="SMART" id="SM00091">
    <property type="entry name" value="PAS"/>
    <property type="match status" value="3"/>
</dbReference>
<dbReference type="InterPro" id="IPR011006">
    <property type="entry name" value="CheY-like_superfamily"/>
</dbReference>
<evidence type="ECO:0000256" key="8">
    <source>
        <dbReference type="ARBA" id="ARBA00023012"/>
    </source>
</evidence>
<evidence type="ECO:0000256" key="3">
    <source>
        <dbReference type="ARBA" id="ARBA00022553"/>
    </source>
</evidence>
<dbReference type="InterPro" id="IPR013767">
    <property type="entry name" value="PAS_fold"/>
</dbReference>
<dbReference type="InterPro" id="IPR003594">
    <property type="entry name" value="HATPase_dom"/>
</dbReference>
<dbReference type="Pfam" id="PF00989">
    <property type="entry name" value="PAS"/>
    <property type="match status" value="1"/>
</dbReference>
<dbReference type="SUPFAM" id="SSF55874">
    <property type="entry name" value="ATPase domain of HSP90 chaperone/DNA topoisomerase II/histidine kinase"/>
    <property type="match status" value="1"/>
</dbReference>
<organism evidence="14 15">
    <name type="scientific">Rhizobium tubonense</name>
    <dbReference type="NCBI Taxonomy" id="484088"/>
    <lineage>
        <taxon>Bacteria</taxon>
        <taxon>Pseudomonadati</taxon>
        <taxon>Pseudomonadota</taxon>
        <taxon>Alphaproteobacteria</taxon>
        <taxon>Hyphomicrobiales</taxon>
        <taxon>Rhizobiaceae</taxon>
        <taxon>Rhizobium/Agrobacterium group</taxon>
        <taxon>Rhizobium</taxon>
    </lineage>
</organism>
<dbReference type="PANTHER" id="PTHR43065:SF42">
    <property type="entry name" value="TWO-COMPONENT SENSOR PPRA"/>
    <property type="match status" value="1"/>
</dbReference>
<keyword evidence="8" id="KW-0902">Two-component regulatory system</keyword>
<dbReference type="OrthoDB" id="9796100at2"/>
<keyword evidence="15" id="KW-1185">Reference proteome</keyword>
<dbReference type="GO" id="GO:0000155">
    <property type="term" value="F:phosphorelay sensor kinase activity"/>
    <property type="evidence" value="ECO:0007669"/>
    <property type="project" value="InterPro"/>
</dbReference>
<dbReference type="SUPFAM" id="SSF55785">
    <property type="entry name" value="PYP-like sensor domain (PAS domain)"/>
    <property type="match status" value="2"/>
</dbReference>
<reference evidence="14 15" key="1">
    <citation type="journal article" date="2018" name="Sci. Rep.">
        <title>Rhizobium tumorigenes sp. nov., a novel plant tumorigenic bacterium isolated from cane gall tumors on thornless blackberry.</title>
        <authorList>
            <person name="Kuzmanovi N."/>
            <person name="Smalla K."/>
            <person name="Gronow S."/>
            <person name="PuBawska J."/>
        </authorList>
    </citation>
    <scope>NUCLEOTIDE SEQUENCE [LARGE SCALE GENOMIC DNA]</scope>
    <source>
        <strain evidence="14 15">CCBAU 85046</strain>
    </source>
</reference>
<keyword evidence="10" id="KW-0812">Transmembrane</keyword>
<sequence>MTKQRLSDEYSVPLVDRGVRSGTVLRIILLALVLIAAAAAFVIFKNSLDNEMVLGALGILAMVGIFFLVSSVIGFVEVMPQTQSDSLARSFLNSHPDGTLITDEKGRIVYANAAYGDLTGAKKTTEVQSLETLLSRNRESNEALYRLSNGLREGKEGREEFRLLKPLGPVGSSGSGAHWYRLKARTLPAEGGKELHIWQITDITSERDDQERFFKELQNAIDYLDHAPAGFFSAGRKGEIFYLNATLAEWLGLDLTKFSPGSIAIGDLVAGEGLALIQSVQAEPGFKKTVTLDLDLKRANGQSLPVRLVHSVTSMRDGAPGESRTIVLGRQKDDDNDQSASVAAMRFTRFFNNTPMAIASVDGQGRILRTNAPFLKLFSNVVSRDDIERGATLETIFSESERPKLAQAFAAAKDRQGDIPSIDSRNPNDETRHFRFYINAVIEQSDEAPEEAAIVYAVEVTEQKALETQMAQTQKMNAVGTLAGGIAHDFNNVLTAILLSSDHLLLQARPADASFADLMEIKRNANRAAVLVRQLLAFSRKQTMRPTVLNLTDVIGDLRMLVERLLSGTRVKLDVEYGRDLWPVKTDLSQFEQVMINLCVNARDAMPEGGKLTLRTRNLPADEVPAFNYAYLPHEDMVLVEVSDNGTGIAPEIMDKIFEPFFTTKDVGKGTGLGLAMVYGIVKQSGGYIQPESEVGKGTTFRVFLPRHIIEVIPGVDGDAAPGIEAPPMGQSQMPLPAVEPTDLTGKSAVVLLVEDEEAVRRGGKRMLETRGYTVHEAGSGVEALEILEELEGKVDVVVSDVVMPEMDGPTLLRELRKIYPDMKFIFVSGYAEDAFARNLPADSKFGFLPKPFSLKQLAVAVREMLDS</sequence>
<feature type="modified residue" description="4-aspartylphosphate" evidence="9">
    <location>
        <position position="801"/>
    </location>
</feature>
<dbReference type="AlphaFoldDB" id="A0A2W4CJF5"/>
<dbReference type="NCBIfam" id="NF046020">
    <property type="entry name" value="HisKinCckABruc"/>
    <property type="match status" value="1"/>
</dbReference>
<dbReference type="InterPro" id="IPR004358">
    <property type="entry name" value="Sig_transdc_His_kin-like_C"/>
</dbReference>
<evidence type="ECO:0000259" key="12">
    <source>
        <dbReference type="PROSITE" id="PS50110"/>
    </source>
</evidence>
<dbReference type="PANTHER" id="PTHR43065">
    <property type="entry name" value="SENSOR HISTIDINE KINASE"/>
    <property type="match status" value="1"/>
</dbReference>
<dbReference type="Pfam" id="PF00072">
    <property type="entry name" value="Response_reg"/>
    <property type="match status" value="1"/>
</dbReference>
<keyword evidence="7" id="KW-0067">ATP-binding</keyword>
<dbReference type="InterPro" id="IPR035965">
    <property type="entry name" value="PAS-like_dom_sf"/>
</dbReference>
<evidence type="ECO:0000259" key="13">
    <source>
        <dbReference type="PROSITE" id="PS50112"/>
    </source>
</evidence>
<evidence type="ECO:0000256" key="2">
    <source>
        <dbReference type="ARBA" id="ARBA00012438"/>
    </source>
</evidence>
<dbReference type="Gene3D" id="1.10.287.130">
    <property type="match status" value="1"/>
</dbReference>
<protein>
    <recommendedName>
        <fullName evidence="2">histidine kinase</fullName>
        <ecNumber evidence="2">2.7.13.3</ecNumber>
    </recommendedName>
</protein>
<dbReference type="SMART" id="SM00387">
    <property type="entry name" value="HATPase_c"/>
    <property type="match status" value="1"/>
</dbReference>
<dbReference type="GO" id="GO:0006355">
    <property type="term" value="P:regulation of DNA-templated transcription"/>
    <property type="evidence" value="ECO:0007669"/>
    <property type="project" value="InterPro"/>
</dbReference>
<dbReference type="EMBL" id="PCDP01000036">
    <property type="protein sequence ID" value="PZM13127.1"/>
    <property type="molecule type" value="Genomic_DNA"/>
</dbReference>
<dbReference type="InterPro" id="IPR001789">
    <property type="entry name" value="Sig_transdc_resp-reg_receiver"/>
</dbReference>
<dbReference type="CDD" id="cd00082">
    <property type="entry name" value="HisKA"/>
    <property type="match status" value="1"/>
</dbReference>
<dbReference type="NCBIfam" id="TIGR00229">
    <property type="entry name" value="sensory_box"/>
    <property type="match status" value="1"/>
</dbReference>
<dbReference type="SUPFAM" id="SSF52172">
    <property type="entry name" value="CheY-like"/>
    <property type="match status" value="1"/>
</dbReference>
<feature type="domain" description="PAS" evidence="13">
    <location>
        <begin position="84"/>
        <end position="120"/>
    </location>
</feature>
<dbReference type="FunFam" id="1.10.287.130:FF:000037">
    <property type="entry name" value="Hybrid sensor histidine kinase/response regulator"/>
    <property type="match status" value="1"/>
</dbReference>
<evidence type="ECO:0000256" key="4">
    <source>
        <dbReference type="ARBA" id="ARBA00022679"/>
    </source>
</evidence>
<evidence type="ECO:0000256" key="7">
    <source>
        <dbReference type="ARBA" id="ARBA00022840"/>
    </source>
</evidence>
<dbReference type="SUPFAM" id="SSF47384">
    <property type="entry name" value="Homodimeric domain of signal transducing histidine kinase"/>
    <property type="match status" value="1"/>
</dbReference>
<dbReference type="Gene3D" id="3.30.450.20">
    <property type="entry name" value="PAS domain"/>
    <property type="match status" value="2"/>
</dbReference>
<feature type="domain" description="Histidine kinase" evidence="11">
    <location>
        <begin position="485"/>
        <end position="709"/>
    </location>
</feature>
<dbReference type="Gene3D" id="3.30.565.10">
    <property type="entry name" value="Histidine kinase-like ATPase, C-terminal domain"/>
    <property type="match status" value="1"/>
</dbReference>
<keyword evidence="3 9" id="KW-0597">Phosphoprotein</keyword>
<evidence type="ECO:0000256" key="10">
    <source>
        <dbReference type="SAM" id="Phobius"/>
    </source>
</evidence>